<reference evidence="8 9" key="1">
    <citation type="submission" date="2024-03" db="EMBL/GenBank/DDBJ databases">
        <title>Complete genome sequence of the green alga Chloropicon roscoffensis RCC1871.</title>
        <authorList>
            <person name="Lemieux C."/>
            <person name="Pombert J.-F."/>
            <person name="Otis C."/>
            <person name="Turmel M."/>
        </authorList>
    </citation>
    <scope>NUCLEOTIDE SEQUENCE [LARGE SCALE GENOMIC DNA]</scope>
    <source>
        <strain evidence="8 9">RCC1871</strain>
    </source>
</reference>
<dbReference type="AlphaFoldDB" id="A0AAX4NXH7"/>
<feature type="domain" description="NFD4 C-terminal" evidence="7">
    <location>
        <begin position="181"/>
        <end position="388"/>
    </location>
</feature>
<evidence type="ECO:0000256" key="1">
    <source>
        <dbReference type="ARBA" id="ARBA00004141"/>
    </source>
</evidence>
<feature type="transmembrane region" description="Helical" evidence="5">
    <location>
        <begin position="114"/>
        <end position="132"/>
    </location>
</feature>
<dbReference type="InterPro" id="IPR056555">
    <property type="entry name" value="NFD4_C"/>
</dbReference>
<protein>
    <submittedName>
        <fullName evidence="8">MFS general substrate transporter</fullName>
    </submittedName>
</protein>
<feature type="transmembrane region" description="Helical" evidence="5">
    <location>
        <begin position="46"/>
        <end position="68"/>
    </location>
</feature>
<evidence type="ECO:0000256" key="5">
    <source>
        <dbReference type="SAM" id="Phobius"/>
    </source>
</evidence>
<feature type="domain" description="Nodulin-like" evidence="6">
    <location>
        <begin position="3"/>
        <end position="102"/>
    </location>
</feature>
<name>A0AAX4NXH7_9CHLO</name>
<evidence type="ECO:0000256" key="4">
    <source>
        <dbReference type="ARBA" id="ARBA00023136"/>
    </source>
</evidence>
<evidence type="ECO:0000313" key="8">
    <source>
        <dbReference type="EMBL" id="WZN58707.1"/>
    </source>
</evidence>
<proteinExistence type="predicted"/>
<feature type="transmembrane region" description="Helical" evidence="5">
    <location>
        <begin position="12"/>
        <end position="34"/>
    </location>
</feature>
<keyword evidence="2 5" id="KW-0812">Transmembrane</keyword>
<evidence type="ECO:0000259" key="7">
    <source>
        <dbReference type="Pfam" id="PF23262"/>
    </source>
</evidence>
<dbReference type="PANTHER" id="PTHR21576:SF158">
    <property type="entry name" value="RIBOSOMAL RNA-PROCESSING PROTEIN 12-LIKE CONSERVED DOMAIN-CONTAINING PROTEIN"/>
    <property type="match status" value="1"/>
</dbReference>
<dbReference type="Pfam" id="PF23262">
    <property type="entry name" value="NFD4_C"/>
    <property type="match status" value="1"/>
</dbReference>
<feature type="transmembrane region" description="Helical" evidence="5">
    <location>
        <begin position="80"/>
        <end position="102"/>
    </location>
</feature>
<feature type="transmembrane region" description="Helical" evidence="5">
    <location>
        <begin position="316"/>
        <end position="336"/>
    </location>
</feature>
<dbReference type="SUPFAM" id="SSF103473">
    <property type="entry name" value="MFS general substrate transporter"/>
    <property type="match status" value="1"/>
</dbReference>
<feature type="transmembrane region" description="Helical" evidence="5">
    <location>
        <begin position="186"/>
        <end position="204"/>
    </location>
</feature>
<dbReference type="GO" id="GO:0016020">
    <property type="term" value="C:membrane"/>
    <property type="evidence" value="ECO:0007669"/>
    <property type="project" value="UniProtKB-SubCell"/>
</dbReference>
<evidence type="ECO:0000313" key="9">
    <source>
        <dbReference type="Proteomes" id="UP001472866"/>
    </source>
</evidence>
<accession>A0AAX4NXH7</accession>
<comment type="subcellular location">
    <subcellularLocation>
        <location evidence="1">Membrane</location>
        <topology evidence="1">Multi-pass membrane protein</topology>
    </subcellularLocation>
</comment>
<evidence type="ECO:0000256" key="3">
    <source>
        <dbReference type="ARBA" id="ARBA00022989"/>
    </source>
</evidence>
<dbReference type="Proteomes" id="UP001472866">
    <property type="component" value="Chromosome 01"/>
</dbReference>
<evidence type="ECO:0000256" key="2">
    <source>
        <dbReference type="ARBA" id="ARBA00022692"/>
    </source>
</evidence>
<feature type="transmembrane region" description="Helical" evidence="5">
    <location>
        <begin position="256"/>
        <end position="276"/>
    </location>
</feature>
<keyword evidence="9" id="KW-1185">Reference proteome</keyword>
<gene>
    <name evidence="8" type="ORF">HKI87_01g02310</name>
</gene>
<dbReference type="InterPro" id="IPR010658">
    <property type="entry name" value="Nodulin-like"/>
</dbReference>
<organism evidence="8 9">
    <name type="scientific">Chloropicon roscoffensis</name>
    <dbReference type="NCBI Taxonomy" id="1461544"/>
    <lineage>
        <taxon>Eukaryota</taxon>
        <taxon>Viridiplantae</taxon>
        <taxon>Chlorophyta</taxon>
        <taxon>Chloropicophyceae</taxon>
        <taxon>Chloropicales</taxon>
        <taxon>Chloropicaceae</taxon>
        <taxon>Chloropicon</taxon>
    </lineage>
</organism>
<dbReference type="InterPro" id="IPR036259">
    <property type="entry name" value="MFS_trans_sf"/>
</dbReference>
<keyword evidence="4 5" id="KW-0472">Membrane</keyword>
<sequence>MATSIHNLKEESGMVIGALKSFVGLGAGMSTQFFKAYFQDRPLDFLLAQAMGPTAVASVVCIFTNLVPHRQAPSQDHTRRACKVAIATASTIVAMIFLSTFIPALNEGEGEVAWVWLLLGTFVPFLLSPLYTGGLLSVKLEGDEDDEDHLLQRLTDPTDPGAGKSAAISGDDDGLTFGQSMRRLDFWLLWIVFGSICGCGLTLLHNLGQIVPAYTDGKQTSCTIFVQLFSLMNCCGRLGAGYLSQHALSAYGVPRTLFLMLPGLLLGCDFILMNFITIDMLWVPVVIGGLAFGMNWALVPSIICDGPFFGTRAFASNYNVITLSSVFGDFLLSTALSGRLYDYERRKQNNGTECYGKVCFRQTFNIVSGVAFFTCFVSLALYLRSRRKYKEL</sequence>
<keyword evidence="3 5" id="KW-1133">Transmembrane helix</keyword>
<feature type="transmembrane region" description="Helical" evidence="5">
    <location>
        <begin position="364"/>
        <end position="383"/>
    </location>
</feature>
<feature type="transmembrane region" description="Helical" evidence="5">
    <location>
        <begin position="282"/>
        <end position="304"/>
    </location>
</feature>
<dbReference type="PANTHER" id="PTHR21576">
    <property type="entry name" value="UNCHARACTERIZED NODULIN-LIKE PROTEIN"/>
    <property type="match status" value="1"/>
</dbReference>
<dbReference type="EMBL" id="CP151501">
    <property type="protein sequence ID" value="WZN58707.1"/>
    <property type="molecule type" value="Genomic_DNA"/>
</dbReference>
<dbReference type="Pfam" id="PF06813">
    <property type="entry name" value="Nodulin-like"/>
    <property type="match status" value="1"/>
</dbReference>
<evidence type="ECO:0000259" key="6">
    <source>
        <dbReference type="Pfam" id="PF06813"/>
    </source>
</evidence>